<evidence type="ECO:0000313" key="3">
    <source>
        <dbReference type="Proteomes" id="UP000612055"/>
    </source>
</evidence>
<feature type="compositionally biased region" description="Low complexity" evidence="1">
    <location>
        <begin position="782"/>
        <end position="801"/>
    </location>
</feature>
<feature type="compositionally biased region" description="Gly residues" evidence="1">
    <location>
        <begin position="1123"/>
        <end position="1136"/>
    </location>
</feature>
<dbReference type="Proteomes" id="UP000612055">
    <property type="component" value="Unassembled WGS sequence"/>
</dbReference>
<feature type="compositionally biased region" description="Low complexity" evidence="1">
    <location>
        <begin position="59"/>
        <end position="68"/>
    </location>
</feature>
<feature type="compositionally biased region" description="Low complexity" evidence="1">
    <location>
        <begin position="1215"/>
        <end position="1224"/>
    </location>
</feature>
<reference evidence="2" key="1">
    <citation type="journal article" date="2020" name="bioRxiv">
        <title>Comparative genomics of Chlamydomonas.</title>
        <authorList>
            <person name="Craig R.J."/>
            <person name="Hasan A.R."/>
            <person name="Ness R.W."/>
            <person name="Keightley P.D."/>
        </authorList>
    </citation>
    <scope>NUCLEOTIDE SEQUENCE</scope>
    <source>
        <strain evidence="2">CCAP 11/70</strain>
    </source>
</reference>
<dbReference type="EMBL" id="JAEHOE010000006">
    <property type="protein sequence ID" value="KAG2499708.1"/>
    <property type="molecule type" value="Genomic_DNA"/>
</dbReference>
<feature type="compositionally biased region" description="Basic and acidic residues" evidence="1">
    <location>
        <begin position="1203"/>
        <end position="1214"/>
    </location>
</feature>
<feature type="compositionally biased region" description="Low complexity" evidence="1">
    <location>
        <begin position="541"/>
        <end position="597"/>
    </location>
</feature>
<feature type="compositionally biased region" description="Low complexity" evidence="1">
    <location>
        <begin position="952"/>
        <end position="963"/>
    </location>
</feature>
<feature type="compositionally biased region" description="Low complexity" evidence="1">
    <location>
        <begin position="881"/>
        <end position="915"/>
    </location>
</feature>
<feature type="region of interest" description="Disordered" evidence="1">
    <location>
        <begin position="445"/>
        <end position="648"/>
    </location>
</feature>
<feature type="compositionally biased region" description="Acidic residues" evidence="1">
    <location>
        <begin position="445"/>
        <end position="455"/>
    </location>
</feature>
<feature type="compositionally biased region" description="Low complexity" evidence="1">
    <location>
        <begin position="271"/>
        <end position="281"/>
    </location>
</feature>
<feature type="compositionally biased region" description="Low complexity" evidence="1">
    <location>
        <begin position="976"/>
        <end position="987"/>
    </location>
</feature>
<feature type="region of interest" description="Disordered" evidence="1">
    <location>
        <begin position="1347"/>
        <end position="1374"/>
    </location>
</feature>
<feature type="compositionally biased region" description="Gly residues" evidence="1">
    <location>
        <begin position="757"/>
        <end position="775"/>
    </location>
</feature>
<feature type="compositionally biased region" description="Low complexity" evidence="1">
    <location>
        <begin position="1035"/>
        <end position="1052"/>
    </location>
</feature>
<feature type="compositionally biased region" description="Low complexity" evidence="1">
    <location>
        <begin position="815"/>
        <end position="858"/>
    </location>
</feature>
<feature type="region of interest" description="Disordered" evidence="1">
    <location>
        <begin position="1203"/>
        <end position="1264"/>
    </location>
</feature>
<feature type="compositionally biased region" description="Gly residues" evidence="1">
    <location>
        <begin position="740"/>
        <end position="749"/>
    </location>
</feature>
<name>A0A836C582_9CHLO</name>
<evidence type="ECO:0000313" key="2">
    <source>
        <dbReference type="EMBL" id="KAG2499708.1"/>
    </source>
</evidence>
<feature type="compositionally biased region" description="Acidic residues" evidence="1">
    <location>
        <begin position="410"/>
        <end position="421"/>
    </location>
</feature>
<feature type="compositionally biased region" description="Pro residues" evidence="1">
    <location>
        <begin position="1017"/>
        <end position="1034"/>
    </location>
</feature>
<feature type="region of interest" description="Disordered" evidence="1">
    <location>
        <begin position="1093"/>
        <end position="1165"/>
    </location>
</feature>
<feature type="region of interest" description="Disordered" evidence="1">
    <location>
        <begin position="380"/>
        <end position="421"/>
    </location>
</feature>
<feature type="compositionally biased region" description="Acidic residues" evidence="1">
    <location>
        <begin position="504"/>
        <end position="514"/>
    </location>
</feature>
<feature type="compositionally biased region" description="Acidic residues" evidence="1">
    <location>
        <begin position="463"/>
        <end position="476"/>
    </location>
</feature>
<feature type="compositionally biased region" description="Gly residues" evidence="1">
    <location>
        <begin position="598"/>
        <end position="610"/>
    </location>
</feature>
<protein>
    <submittedName>
        <fullName evidence="2">Uncharacterized protein</fullName>
    </submittedName>
</protein>
<proteinExistence type="predicted"/>
<feature type="region of interest" description="Disordered" evidence="1">
    <location>
        <begin position="1008"/>
        <end position="1052"/>
    </location>
</feature>
<feature type="region of interest" description="Disordered" evidence="1">
    <location>
        <begin position="701"/>
        <end position="987"/>
    </location>
</feature>
<feature type="compositionally biased region" description="Low complexity" evidence="1">
    <location>
        <begin position="714"/>
        <end position="739"/>
    </location>
</feature>
<feature type="compositionally biased region" description="Polar residues" evidence="1">
    <location>
        <begin position="964"/>
        <end position="975"/>
    </location>
</feature>
<keyword evidence="3" id="KW-1185">Reference proteome</keyword>
<feature type="compositionally biased region" description="Low complexity" evidence="1">
    <location>
        <begin position="1252"/>
        <end position="1264"/>
    </location>
</feature>
<dbReference type="OrthoDB" id="541177at2759"/>
<feature type="compositionally biased region" description="Basic and acidic residues" evidence="1">
    <location>
        <begin position="701"/>
        <end position="712"/>
    </location>
</feature>
<accession>A0A836C582</accession>
<feature type="compositionally biased region" description="Basic and acidic residues" evidence="1">
    <location>
        <begin position="488"/>
        <end position="503"/>
    </location>
</feature>
<evidence type="ECO:0000256" key="1">
    <source>
        <dbReference type="SAM" id="MobiDB-lite"/>
    </source>
</evidence>
<feature type="region of interest" description="Disordered" evidence="1">
    <location>
        <begin position="250"/>
        <end position="289"/>
    </location>
</feature>
<organism evidence="2 3">
    <name type="scientific">Edaphochlamys debaryana</name>
    <dbReference type="NCBI Taxonomy" id="47281"/>
    <lineage>
        <taxon>Eukaryota</taxon>
        <taxon>Viridiplantae</taxon>
        <taxon>Chlorophyta</taxon>
        <taxon>core chlorophytes</taxon>
        <taxon>Chlorophyceae</taxon>
        <taxon>CS clade</taxon>
        <taxon>Chlamydomonadales</taxon>
        <taxon>Chlamydomonadales incertae sedis</taxon>
        <taxon>Edaphochlamys</taxon>
    </lineage>
</organism>
<feature type="compositionally biased region" description="Basic residues" evidence="1">
    <location>
        <begin position="928"/>
        <end position="939"/>
    </location>
</feature>
<gene>
    <name evidence="2" type="ORF">HYH03_002643</name>
</gene>
<sequence>MQAQTAPPRRAPGWNTRRSVVAQAGFNEGAGPSSVLRAILEQLKPREQVLLLPRPTVESTSSSRSRSTGVPEASRLAAETSFALAPLPAAFATLAPNLLVLLEPKTRRLVYLLGADLDSSGEGSVAFTAELRALLNASAAPYVHLLGLPSDLQQTIRRQLPGGHPVISSVPLPPALAAEAAAAAEARSRQGPSPSASTSAPAAGDGSSSTGFTAQSRGSGGGSVLELLYGPERCPPASFQRLFPGELPSAASAAASGDDDEDLDGAGGAAAGRAWDATPADLPDEVGSRQKRLPSLSAWMKGASQQVALRRDSRALPRLEWLQHALNTFGTLTALLVAPGVLLVRNNVAETMDLDYIYDPEMEGWEPGQPSWGRTPLADGGGSGSHGGLRVTLPPGTVIGGPAEAGGASSEDEDGAGEGGEDVFLVEGQPVVGLEGLLKAIGMIDEDSDDEEEGEGAGAEAGKEEEEEDDDDEEEGASGWMDAEPEDIEKILAELMGARKDRDSDDDDEGGGEEEGLRAGPRGSAPQPSRPPVVLPEFTFLAGPGPSSLSNPSSAPAVSQGPSASGSGPAGSGASAFASRAQSPTDASTSASASTGAGKAGAGAGAGSASGSGPESRSKPDDDSDDEELANFFRDLSTSLGDMEMGGFNLDIPMSEGPFGWTASLRVTPEKAGRSSSEALAEALRADAAYLMDMQRLEAQWHRQGRGAEGRSEGAGPAAGQNTDQASSSSGGNAASSGSGEPGPGGGGAAASLPGSHGEGGSKGAGPQAGGGLGLEGDWRAAESQAAAVATTTGFARRGAAPVPTDRLIRPAHRPGAGASAGDTAASPDGAAAEVSGATGAPAAASPTAASATAGAASDEVVPGPSAPGETFIRSSRLRRGGALSRPSAINGGDSAPGAGPSSAAAGPDGAAGSPTEGGDGPAPRARLSGRARMVRRPRQPASRPPSPPPGDADGASTSATSSEGQPAPTSGTPQPSTAVGSSGAAGAVPIPAYRSLWARASASLSQRLGSGLGSGPAPPSPASSATPPPPSSGAPPASSGSLPSLPLPDAGGFAALDLEQLGQFVLGRSPSPEEVIDLGRAVAQSEDVEAALLGGGMGPSSRAPPPPPSLLKMLGVEVPGSSGAGAGEAGAGAGGEGEEDDGGGEVSRYRWRRPGTPCPADDLWRSRGWRKRGVIVPRRHRLRVPSAVLALAARARRRAEAEEQARAQREAAERAAAAAAAAEGAEEEESEEAEDVEETDRRRRGGRRLAGDPASRSRAAAAAAARRRVAPALALRRVGQGRGIEAVPTPARRASARPPAASAIVVAAPSPPTQEELAEAAVAAARSAPPLQRQLAAALVDYIKGRRPSDAAAGPDRPGKGAGRGPYRGGVPPALAERVDARRLGCPGLPGMVRGRDSVVVLPKELLQAVAGVWQQEEERRMHPDLLRSRRRG</sequence>
<feature type="compositionally biased region" description="Low complexity" evidence="1">
    <location>
        <begin position="400"/>
        <end position="409"/>
    </location>
</feature>
<feature type="compositionally biased region" description="Low complexity" evidence="1">
    <location>
        <begin position="181"/>
        <end position="211"/>
    </location>
</feature>
<feature type="region of interest" description="Disordered" evidence="1">
    <location>
        <begin position="181"/>
        <end position="218"/>
    </location>
</feature>
<feature type="compositionally biased region" description="Acidic residues" evidence="1">
    <location>
        <begin position="1225"/>
        <end position="1239"/>
    </location>
</feature>
<comment type="caution">
    <text evidence="2">The sequence shown here is derived from an EMBL/GenBank/DDBJ whole genome shotgun (WGS) entry which is preliminary data.</text>
</comment>
<feature type="region of interest" description="Disordered" evidence="1">
    <location>
        <begin position="53"/>
        <end position="72"/>
    </location>
</feature>